<dbReference type="InterPro" id="IPR011701">
    <property type="entry name" value="MFS"/>
</dbReference>
<evidence type="ECO:0000256" key="8">
    <source>
        <dbReference type="SAM" id="Phobius"/>
    </source>
</evidence>
<protein>
    <submittedName>
        <fullName evidence="9">HBL366Wp</fullName>
    </submittedName>
</protein>
<evidence type="ECO:0000313" key="9">
    <source>
        <dbReference type="EMBL" id="AMD18536.1"/>
    </source>
</evidence>
<feature type="region of interest" description="Disordered" evidence="7">
    <location>
        <begin position="20"/>
        <end position="40"/>
    </location>
</feature>
<dbReference type="PANTHER" id="PTHR43791:SF31">
    <property type="entry name" value="VITAMIN H TRANSPORTER"/>
    <property type="match status" value="1"/>
</dbReference>
<evidence type="ECO:0000256" key="5">
    <source>
        <dbReference type="ARBA" id="ARBA00023136"/>
    </source>
</evidence>
<reference evidence="9 10" key="1">
    <citation type="submission" date="2016-01" db="EMBL/GenBank/DDBJ databases">
        <title>Genome sequence of the yeast Holleya sinecauda.</title>
        <authorList>
            <person name="Dietrich F.S."/>
        </authorList>
    </citation>
    <scope>NUCLEOTIDE SEQUENCE [LARGE SCALE GENOMIC DNA]</scope>
    <source>
        <strain evidence="9 10">ATCC 58844</strain>
    </source>
</reference>
<feature type="transmembrane region" description="Helical" evidence="8">
    <location>
        <begin position="486"/>
        <end position="508"/>
    </location>
</feature>
<evidence type="ECO:0000256" key="7">
    <source>
        <dbReference type="SAM" id="MobiDB-lite"/>
    </source>
</evidence>
<organism evidence="9 10">
    <name type="scientific">Eremothecium sinecaudum</name>
    <dbReference type="NCBI Taxonomy" id="45286"/>
    <lineage>
        <taxon>Eukaryota</taxon>
        <taxon>Fungi</taxon>
        <taxon>Dikarya</taxon>
        <taxon>Ascomycota</taxon>
        <taxon>Saccharomycotina</taxon>
        <taxon>Saccharomycetes</taxon>
        <taxon>Saccharomycetales</taxon>
        <taxon>Saccharomycetaceae</taxon>
        <taxon>Eremothecium</taxon>
    </lineage>
</organism>
<dbReference type="Gene3D" id="1.20.1250.20">
    <property type="entry name" value="MFS general substrate transporter like domains"/>
    <property type="match status" value="1"/>
</dbReference>
<keyword evidence="5 8" id="KW-0472">Membrane</keyword>
<comment type="similarity">
    <text evidence="6">Belongs to the major facilitator superfamily. Allantoate permease family.</text>
</comment>
<dbReference type="InterPro" id="IPR036259">
    <property type="entry name" value="MFS_trans_sf"/>
</dbReference>
<evidence type="ECO:0000256" key="4">
    <source>
        <dbReference type="ARBA" id="ARBA00022989"/>
    </source>
</evidence>
<dbReference type="Proteomes" id="UP000243052">
    <property type="component" value="Chromosome ii"/>
</dbReference>
<evidence type="ECO:0000256" key="1">
    <source>
        <dbReference type="ARBA" id="ARBA00004141"/>
    </source>
</evidence>
<dbReference type="GeneID" id="28722060"/>
<feature type="transmembrane region" description="Helical" evidence="8">
    <location>
        <begin position="402"/>
        <end position="419"/>
    </location>
</feature>
<dbReference type="OrthoDB" id="3639251at2759"/>
<feature type="transmembrane region" description="Helical" evidence="8">
    <location>
        <begin position="217"/>
        <end position="238"/>
    </location>
</feature>
<feature type="transmembrane region" description="Helical" evidence="8">
    <location>
        <begin position="119"/>
        <end position="141"/>
    </location>
</feature>
<dbReference type="RefSeq" id="XP_017985532.1">
    <property type="nucleotide sequence ID" value="XM_018130372.1"/>
</dbReference>
<keyword evidence="4 8" id="KW-1133">Transmembrane helix</keyword>
<evidence type="ECO:0000256" key="6">
    <source>
        <dbReference type="ARBA" id="ARBA00037968"/>
    </source>
</evidence>
<dbReference type="PANTHER" id="PTHR43791">
    <property type="entry name" value="PERMEASE-RELATED"/>
    <property type="match status" value="1"/>
</dbReference>
<evidence type="ECO:0000313" key="10">
    <source>
        <dbReference type="Proteomes" id="UP000243052"/>
    </source>
</evidence>
<evidence type="ECO:0000256" key="3">
    <source>
        <dbReference type="ARBA" id="ARBA00022692"/>
    </source>
</evidence>
<dbReference type="EMBL" id="CP014242">
    <property type="protein sequence ID" value="AMD18536.1"/>
    <property type="molecule type" value="Genomic_DNA"/>
</dbReference>
<keyword evidence="2" id="KW-0813">Transport</keyword>
<keyword evidence="3 8" id="KW-0812">Transmembrane</keyword>
<evidence type="ECO:0000256" key="2">
    <source>
        <dbReference type="ARBA" id="ARBA00022448"/>
    </source>
</evidence>
<keyword evidence="10" id="KW-1185">Reference proteome</keyword>
<feature type="transmembrane region" description="Helical" evidence="8">
    <location>
        <begin position="356"/>
        <end position="382"/>
    </location>
</feature>
<gene>
    <name evidence="9" type="ORF">AW171_hschr240</name>
</gene>
<sequence length="601" mass="69336">MVLTLKKLIPHIRVLPEEDDLATGGQTVTSTDEDSKCEDGSANLRTTTIETDLLTLKHGVPYELRDEGKRSWWKFFNEFEYRNNSEYTDKRKWYTFIYPHYDTQTPAERRLLFKLDIMLALYCFMLCWSKTVDLYNFYNTYVSGMKEDLHMKNNDYSDTSVYTKVGSIVFLLPFMYILPRWPSNYVLPAMDLGWSIFTIACSAVHNLDQLKACRFMVAAFGAGYYPVTQYVLGSWYAADELTSRVYLFFVGQLLGIITAGFLQADIYKALHDVWGIAGWRWMYLINGVAISLPTAIIGFYALPGVPSQCYSIFLTDEEIRIARSRNERQQIKDTMQSSEFSSLFSLKLWKRVLTSASFWILLMMDLCSWNCMTALSDGYGIWLHSMQMDGLYSTIQVNNLSTLPSCLGFVYVFICAVGVDFFRSRWFFLVLGNSINILVCGLLIKWEISTGAKWTAFLLSFWSIAATPCLWSMINDIFRMDPQIKAISWVIIYSFAQATYTWVYSIAWKTEYGPKYRAGYISSLVFAAVFTMATFVALYYYKKQEKKHALGNGIILYDSSRDEDVPEFVNEVMEKRENYYYLKEASLDKGEANSQLNVSNA</sequence>
<name>A0A109UVV9_9SACH</name>
<dbReference type="AlphaFoldDB" id="A0A109UVV9"/>
<proteinExistence type="inferred from homology"/>
<dbReference type="SUPFAM" id="SSF103473">
    <property type="entry name" value="MFS general substrate transporter"/>
    <property type="match status" value="1"/>
</dbReference>
<feature type="transmembrane region" description="Helical" evidence="8">
    <location>
        <begin position="520"/>
        <end position="541"/>
    </location>
</feature>
<dbReference type="GO" id="GO:0022857">
    <property type="term" value="F:transmembrane transporter activity"/>
    <property type="evidence" value="ECO:0007669"/>
    <property type="project" value="InterPro"/>
</dbReference>
<feature type="transmembrane region" description="Helical" evidence="8">
    <location>
        <begin position="161"/>
        <end position="178"/>
    </location>
</feature>
<feature type="transmembrane region" description="Helical" evidence="8">
    <location>
        <begin position="282"/>
        <end position="302"/>
    </location>
</feature>
<feature type="transmembrane region" description="Helical" evidence="8">
    <location>
        <begin position="426"/>
        <end position="444"/>
    </location>
</feature>
<feature type="transmembrane region" description="Helical" evidence="8">
    <location>
        <begin position="456"/>
        <end position="474"/>
    </location>
</feature>
<dbReference type="GO" id="GO:0016020">
    <property type="term" value="C:membrane"/>
    <property type="evidence" value="ECO:0007669"/>
    <property type="project" value="UniProtKB-SubCell"/>
</dbReference>
<dbReference type="Pfam" id="PF07690">
    <property type="entry name" value="MFS_1"/>
    <property type="match status" value="1"/>
</dbReference>
<comment type="subcellular location">
    <subcellularLocation>
        <location evidence="1">Membrane</location>
        <topology evidence="1">Multi-pass membrane protein</topology>
    </subcellularLocation>
</comment>
<feature type="transmembrane region" description="Helical" evidence="8">
    <location>
        <begin position="245"/>
        <end position="262"/>
    </location>
</feature>
<dbReference type="FunFam" id="1.20.1250.20:FF:000065">
    <property type="entry name" value="Putative MFS pantothenate transporter"/>
    <property type="match status" value="1"/>
</dbReference>
<accession>A0A109UVV9</accession>